<evidence type="ECO:0000313" key="12">
    <source>
        <dbReference type="Proteomes" id="UP000538196"/>
    </source>
</evidence>
<feature type="binding site" evidence="9">
    <location>
        <begin position="261"/>
        <end position="262"/>
    </location>
    <ligand>
        <name>ATP</name>
        <dbReference type="ChEBI" id="CHEBI:30616"/>
    </ligand>
</feature>
<dbReference type="Pfam" id="PF00294">
    <property type="entry name" value="PfkB"/>
    <property type="match status" value="1"/>
</dbReference>
<comment type="caution">
    <text evidence="9">Lacks conserved residue(s) required for the propagation of feature annotation.</text>
</comment>
<keyword evidence="1 9" id="KW-0808">Transferase</keyword>
<keyword evidence="6 9" id="KW-0460">Magnesium</keyword>
<organism evidence="11 12">
    <name type="scientific">Leifsonia aquatica</name>
    <name type="common">Corynebacterium aquaticum</name>
    <dbReference type="NCBI Taxonomy" id="144185"/>
    <lineage>
        <taxon>Bacteria</taxon>
        <taxon>Bacillati</taxon>
        <taxon>Actinomycetota</taxon>
        <taxon>Actinomycetes</taxon>
        <taxon>Micrococcales</taxon>
        <taxon>Microbacteriaceae</taxon>
        <taxon>Leifsonia</taxon>
    </lineage>
</organism>
<keyword evidence="7 9" id="KW-0630">Potassium</keyword>
<comment type="similarity">
    <text evidence="9">Belongs to the carbohydrate kinase PfkB family. Ribokinase subfamily.</text>
</comment>
<feature type="binding site" evidence="9">
    <location>
        <position position="258"/>
    </location>
    <ligand>
        <name>K(+)</name>
        <dbReference type="ChEBI" id="CHEBI:29103"/>
    </ligand>
</feature>
<evidence type="ECO:0000256" key="7">
    <source>
        <dbReference type="ARBA" id="ARBA00022958"/>
    </source>
</evidence>
<feature type="binding site" evidence="9">
    <location>
        <position position="301"/>
    </location>
    <ligand>
        <name>K(+)</name>
        <dbReference type="ChEBI" id="CHEBI:29103"/>
    </ligand>
</feature>
<dbReference type="InterPro" id="IPR002139">
    <property type="entry name" value="Ribo/fructo_kinase"/>
</dbReference>
<keyword evidence="3 9" id="KW-0547">Nucleotide-binding</keyword>
<feature type="binding site" evidence="9">
    <location>
        <position position="256"/>
    </location>
    <ligand>
        <name>K(+)</name>
        <dbReference type="ChEBI" id="CHEBI:29103"/>
    </ligand>
</feature>
<dbReference type="InterPro" id="IPR011611">
    <property type="entry name" value="PfkB_dom"/>
</dbReference>
<evidence type="ECO:0000256" key="6">
    <source>
        <dbReference type="ARBA" id="ARBA00022842"/>
    </source>
</evidence>
<comment type="caution">
    <text evidence="11">The sequence shown here is derived from an EMBL/GenBank/DDBJ whole genome shotgun (WGS) entry which is preliminary data.</text>
</comment>
<dbReference type="InterPro" id="IPR011877">
    <property type="entry name" value="Ribokinase"/>
</dbReference>
<keyword evidence="4 9" id="KW-0418">Kinase</keyword>
<dbReference type="Gene3D" id="3.40.1190.20">
    <property type="match status" value="1"/>
</dbReference>
<feature type="binding site" evidence="9">
    <location>
        <position position="262"/>
    </location>
    <ligand>
        <name>substrate</name>
    </ligand>
</feature>
<evidence type="ECO:0000259" key="10">
    <source>
        <dbReference type="Pfam" id="PF00294"/>
    </source>
</evidence>
<dbReference type="PANTHER" id="PTHR10584">
    <property type="entry name" value="SUGAR KINASE"/>
    <property type="match status" value="1"/>
</dbReference>
<keyword evidence="8 9" id="KW-0119">Carbohydrate metabolism</keyword>
<sequence>MNEHPSPDRPAAELLVIGSVNEDRFTFVERFPLPGETVTALAGRRGLGGKGANQAVAAARAGVRVALVAKTGTDAAGAEAIAALTAFGVRTEAVERDARAATGTASIAVDARGENWVIVDAGANARLDVDDLERALALTVTAPVVLTQGEVPAATIAQAAHGAAAAGSRFVLNLAPVVDLPDEVLALADPLVVNEHEAAAVAASRGSGAREPAELLDALASVSRSVVITLGAAGAIAVRDGETWSVPGFPAQAVVDTTGAGDCFVGSLCALLTRGAELPDAMVWASAAASLSVARPGAAESYPTVDEIDRLVVTAGATA</sequence>
<keyword evidence="9" id="KW-0963">Cytoplasm</keyword>
<feature type="binding site" evidence="9">
    <location>
        <position position="194"/>
    </location>
    <ligand>
        <name>ATP</name>
        <dbReference type="ChEBI" id="CHEBI:30616"/>
    </ligand>
</feature>
<feature type="binding site" evidence="9">
    <location>
        <begin position="49"/>
        <end position="53"/>
    </location>
    <ligand>
        <name>substrate</name>
    </ligand>
</feature>
<accession>A0A7W4USU5</accession>
<dbReference type="HAMAP" id="MF_01987">
    <property type="entry name" value="Ribokinase"/>
    <property type="match status" value="1"/>
</dbReference>
<dbReference type="EMBL" id="JACHVP010000001">
    <property type="protein sequence ID" value="MBB2965636.1"/>
    <property type="molecule type" value="Genomic_DNA"/>
</dbReference>
<dbReference type="GO" id="GO:0019303">
    <property type="term" value="P:D-ribose catabolic process"/>
    <property type="evidence" value="ECO:0007669"/>
    <property type="project" value="UniProtKB-UniRule"/>
</dbReference>
<evidence type="ECO:0000256" key="4">
    <source>
        <dbReference type="ARBA" id="ARBA00022777"/>
    </source>
</evidence>
<dbReference type="AlphaFoldDB" id="A0A7W4USU5"/>
<feature type="binding site" evidence="9">
    <location>
        <position position="150"/>
    </location>
    <ligand>
        <name>substrate</name>
    </ligand>
</feature>
<dbReference type="PANTHER" id="PTHR10584:SF166">
    <property type="entry name" value="RIBOKINASE"/>
    <property type="match status" value="1"/>
</dbReference>
<keyword evidence="2 9" id="KW-0479">Metal-binding</keyword>
<proteinExistence type="inferred from homology"/>
<evidence type="ECO:0000256" key="3">
    <source>
        <dbReference type="ARBA" id="ARBA00022741"/>
    </source>
</evidence>
<reference evidence="11 12" key="1">
    <citation type="submission" date="2020-08" db="EMBL/GenBank/DDBJ databases">
        <title>Sequencing the genomes of 1000 actinobacteria strains.</title>
        <authorList>
            <person name="Klenk H.-P."/>
        </authorList>
    </citation>
    <scope>NUCLEOTIDE SEQUENCE [LARGE SCALE GENOMIC DNA]</scope>
    <source>
        <strain evidence="11 12">DSM 20146</strain>
    </source>
</reference>
<evidence type="ECO:0000256" key="9">
    <source>
        <dbReference type="HAMAP-Rule" id="MF_01987"/>
    </source>
</evidence>
<dbReference type="GO" id="GO:0005524">
    <property type="term" value="F:ATP binding"/>
    <property type="evidence" value="ECO:0007669"/>
    <property type="project" value="UniProtKB-UniRule"/>
</dbReference>
<dbReference type="UniPathway" id="UPA00916">
    <property type="reaction ID" value="UER00889"/>
</dbReference>
<gene>
    <name evidence="9" type="primary">rbsK</name>
    <name evidence="11" type="ORF">FHX33_000368</name>
</gene>
<dbReference type="SUPFAM" id="SSF53613">
    <property type="entry name" value="Ribokinase-like"/>
    <property type="match status" value="1"/>
</dbReference>
<feature type="binding site" evidence="9">
    <location>
        <position position="295"/>
    </location>
    <ligand>
        <name>K(+)</name>
        <dbReference type="ChEBI" id="CHEBI:29103"/>
    </ligand>
</feature>
<dbReference type="RefSeq" id="WP_183428091.1">
    <property type="nucleotide sequence ID" value="NZ_JACHVP010000001.1"/>
</dbReference>
<comment type="activity regulation">
    <text evidence="9">Activated by a monovalent cation that binds near, but not in, the active site. The most likely occupant of the site in vivo is potassium. Ion binding induces a conformational change that may alter substrate affinity.</text>
</comment>
<feature type="binding site" evidence="9">
    <location>
        <begin position="229"/>
        <end position="234"/>
    </location>
    <ligand>
        <name>ATP</name>
        <dbReference type="ChEBI" id="CHEBI:30616"/>
    </ligand>
</feature>
<feature type="binding site" evidence="9">
    <location>
        <begin position="21"/>
        <end position="23"/>
    </location>
    <ligand>
        <name>substrate</name>
    </ligand>
</feature>
<protein>
    <recommendedName>
        <fullName evidence="9">Ribokinase</fullName>
        <shortName evidence="9">RK</shortName>
        <ecNumber evidence="9">2.7.1.15</ecNumber>
    </recommendedName>
</protein>
<dbReference type="CDD" id="cd01174">
    <property type="entry name" value="ribokinase"/>
    <property type="match status" value="1"/>
</dbReference>
<keyword evidence="5 9" id="KW-0067">ATP-binding</keyword>
<feature type="active site" description="Proton acceptor" evidence="9">
    <location>
        <position position="262"/>
    </location>
</feature>
<comment type="subcellular location">
    <subcellularLocation>
        <location evidence="9">Cytoplasm</location>
    </subcellularLocation>
</comment>
<dbReference type="InterPro" id="IPR029056">
    <property type="entry name" value="Ribokinase-like"/>
</dbReference>
<feature type="binding site" evidence="9">
    <location>
        <position position="292"/>
    </location>
    <ligand>
        <name>K(+)</name>
        <dbReference type="ChEBI" id="CHEBI:29103"/>
    </ligand>
</feature>
<comment type="catalytic activity">
    <reaction evidence="9">
        <text>D-ribose + ATP = D-ribose 5-phosphate + ADP + H(+)</text>
        <dbReference type="Rhea" id="RHEA:13697"/>
        <dbReference type="ChEBI" id="CHEBI:15378"/>
        <dbReference type="ChEBI" id="CHEBI:30616"/>
        <dbReference type="ChEBI" id="CHEBI:47013"/>
        <dbReference type="ChEBI" id="CHEBI:78346"/>
        <dbReference type="ChEBI" id="CHEBI:456216"/>
        <dbReference type="EC" id="2.7.1.15"/>
    </reaction>
</comment>
<dbReference type="EC" id="2.7.1.15" evidence="9"/>
<comment type="function">
    <text evidence="9">Catalyzes the phosphorylation of ribose at O-5 in a reaction requiring ATP and magnesium. The resulting D-ribose-5-phosphate can then be used either for sythesis of nucleotides, histidine, and tryptophan, or as a component of the pentose phosphate pathway.</text>
</comment>
<evidence type="ECO:0000313" key="11">
    <source>
        <dbReference type="EMBL" id="MBB2965636.1"/>
    </source>
</evidence>
<comment type="cofactor">
    <cofactor evidence="9">
        <name>Mg(2+)</name>
        <dbReference type="ChEBI" id="CHEBI:18420"/>
    </cofactor>
    <text evidence="9">Requires a divalent cation, most likely magnesium in vivo, as an electrophilic catalyst to aid phosphoryl group transfer. It is the chelate of the metal and the nucleotide that is the actual substrate.</text>
</comment>
<keyword evidence="12" id="KW-1185">Reference proteome</keyword>
<evidence type="ECO:0000256" key="5">
    <source>
        <dbReference type="ARBA" id="ARBA00022840"/>
    </source>
</evidence>
<feature type="domain" description="Carbohydrate kinase PfkB" evidence="10">
    <location>
        <begin position="13"/>
        <end position="304"/>
    </location>
</feature>
<evidence type="ECO:0000256" key="8">
    <source>
        <dbReference type="ARBA" id="ARBA00023277"/>
    </source>
</evidence>
<dbReference type="GO" id="GO:0005829">
    <property type="term" value="C:cytosol"/>
    <property type="evidence" value="ECO:0007669"/>
    <property type="project" value="TreeGrafter"/>
</dbReference>
<feature type="binding site" evidence="9">
    <location>
        <position position="297"/>
    </location>
    <ligand>
        <name>K(+)</name>
        <dbReference type="ChEBI" id="CHEBI:29103"/>
    </ligand>
</feature>
<comment type="pathway">
    <text evidence="9">Carbohydrate metabolism; D-ribose degradation; D-ribose 5-phosphate from beta-D-ribopyranose: step 2/2.</text>
</comment>
<name>A0A7W4USU5_LEIAQ</name>
<comment type="subunit">
    <text evidence="9">Homodimer.</text>
</comment>
<evidence type="ECO:0000256" key="2">
    <source>
        <dbReference type="ARBA" id="ARBA00022723"/>
    </source>
</evidence>
<dbReference type="GO" id="GO:0046872">
    <property type="term" value="F:metal ion binding"/>
    <property type="evidence" value="ECO:0007669"/>
    <property type="project" value="UniProtKB-KW"/>
</dbReference>
<dbReference type="GO" id="GO:0004747">
    <property type="term" value="F:ribokinase activity"/>
    <property type="evidence" value="ECO:0007669"/>
    <property type="project" value="UniProtKB-UniRule"/>
</dbReference>
<evidence type="ECO:0000256" key="1">
    <source>
        <dbReference type="ARBA" id="ARBA00022679"/>
    </source>
</evidence>
<dbReference type="Proteomes" id="UP000538196">
    <property type="component" value="Unassembled WGS sequence"/>
</dbReference>
<dbReference type="PRINTS" id="PR00990">
    <property type="entry name" value="RIBOKINASE"/>
</dbReference>